<keyword evidence="2" id="KW-1185">Reference proteome</keyword>
<dbReference type="AlphaFoldDB" id="A0A4C1W769"/>
<dbReference type="EMBL" id="BGZK01000490">
    <property type="protein sequence ID" value="GBP46863.1"/>
    <property type="molecule type" value="Genomic_DNA"/>
</dbReference>
<sequence>MGSRNLREVISALRNACAKSPERSYRPSATTTVNAWNTPLNAHLRHVLPGHAWVQSVTLTVVVGDDLPLPTLVKR</sequence>
<evidence type="ECO:0000313" key="2">
    <source>
        <dbReference type="Proteomes" id="UP000299102"/>
    </source>
</evidence>
<comment type="caution">
    <text evidence="1">The sequence shown here is derived from an EMBL/GenBank/DDBJ whole genome shotgun (WGS) entry which is preliminary data.</text>
</comment>
<name>A0A4C1W769_EUMVA</name>
<proteinExistence type="predicted"/>
<accession>A0A4C1W769</accession>
<evidence type="ECO:0000313" key="1">
    <source>
        <dbReference type="EMBL" id="GBP46863.1"/>
    </source>
</evidence>
<reference evidence="1 2" key="1">
    <citation type="journal article" date="2019" name="Commun. Biol.">
        <title>The bagworm genome reveals a unique fibroin gene that provides high tensile strength.</title>
        <authorList>
            <person name="Kono N."/>
            <person name="Nakamura H."/>
            <person name="Ohtoshi R."/>
            <person name="Tomita M."/>
            <person name="Numata K."/>
            <person name="Arakawa K."/>
        </authorList>
    </citation>
    <scope>NUCLEOTIDE SEQUENCE [LARGE SCALE GENOMIC DNA]</scope>
</reference>
<gene>
    <name evidence="1" type="ORF">EVAR_78566_1</name>
</gene>
<protein>
    <submittedName>
        <fullName evidence="1">Uncharacterized protein</fullName>
    </submittedName>
</protein>
<organism evidence="1 2">
    <name type="scientific">Eumeta variegata</name>
    <name type="common">Bagworm moth</name>
    <name type="synonym">Eumeta japonica</name>
    <dbReference type="NCBI Taxonomy" id="151549"/>
    <lineage>
        <taxon>Eukaryota</taxon>
        <taxon>Metazoa</taxon>
        <taxon>Ecdysozoa</taxon>
        <taxon>Arthropoda</taxon>
        <taxon>Hexapoda</taxon>
        <taxon>Insecta</taxon>
        <taxon>Pterygota</taxon>
        <taxon>Neoptera</taxon>
        <taxon>Endopterygota</taxon>
        <taxon>Lepidoptera</taxon>
        <taxon>Glossata</taxon>
        <taxon>Ditrysia</taxon>
        <taxon>Tineoidea</taxon>
        <taxon>Psychidae</taxon>
        <taxon>Oiketicinae</taxon>
        <taxon>Eumeta</taxon>
    </lineage>
</organism>
<dbReference type="Proteomes" id="UP000299102">
    <property type="component" value="Unassembled WGS sequence"/>
</dbReference>